<dbReference type="EMBL" id="JXTB01000254">
    <property type="protein sequence ID" value="PON49821.1"/>
    <property type="molecule type" value="Genomic_DNA"/>
</dbReference>
<reference evidence="2" key="1">
    <citation type="submission" date="2016-06" db="EMBL/GenBank/DDBJ databases">
        <title>Parallel loss of symbiosis genes in relatives of nitrogen-fixing non-legume Parasponia.</title>
        <authorList>
            <person name="Van Velzen R."/>
            <person name="Holmer R."/>
            <person name="Bu F."/>
            <person name="Rutten L."/>
            <person name="Van Zeijl A."/>
            <person name="Liu W."/>
            <person name="Santuari L."/>
            <person name="Cao Q."/>
            <person name="Sharma T."/>
            <person name="Shen D."/>
            <person name="Roswanjaya Y."/>
            <person name="Wardhani T."/>
            <person name="Kalhor M.S."/>
            <person name="Jansen J."/>
            <person name="Van den Hoogen J."/>
            <person name="Gungor B."/>
            <person name="Hartog M."/>
            <person name="Hontelez J."/>
            <person name="Verver J."/>
            <person name="Yang W.-C."/>
            <person name="Schijlen E."/>
            <person name="Repin R."/>
            <person name="Schilthuizen M."/>
            <person name="Schranz E."/>
            <person name="Heidstra R."/>
            <person name="Miyata K."/>
            <person name="Fedorova E."/>
            <person name="Kohlen W."/>
            <person name="Bisseling T."/>
            <person name="Smit S."/>
            <person name="Geurts R."/>
        </authorList>
    </citation>
    <scope>NUCLEOTIDE SEQUENCE [LARGE SCALE GENOMIC DNA]</scope>
    <source>
        <strain evidence="2">cv. WU1-14</strain>
    </source>
</reference>
<name>A0A2P5BLZ5_PARAD</name>
<gene>
    <name evidence="1" type="ORF">PanWU01x14_227690</name>
</gene>
<evidence type="ECO:0000313" key="2">
    <source>
        <dbReference type="Proteomes" id="UP000237105"/>
    </source>
</evidence>
<accession>A0A2P5BLZ5</accession>
<comment type="caution">
    <text evidence="1">The sequence shown here is derived from an EMBL/GenBank/DDBJ whole genome shotgun (WGS) entry which is preliminary data.</text>
</comment>
<evidence type="ECO:0000313" key="1">
    <source>
        <dbReference type="EMBL" id="PON49821.1"/>
    </source>
</evidence>
<proteinExistence type="predicted"/>
<dbReference type="AlphaFoldDB" id="A0A2P5BLZ5"/>
<protein>
    <submittedName>
        <fullName evidence="1">Uncharacterized protein</fullName>
    </submittedName>
</protein>
<sequence>MTGHKLEKTTNFGAVWFDGIGFTVHQIFEHPYYLRSKGPPKLAHLLSSYPDHWGSLPVTPKLFADLLEPPERRDIAKRDKTSIFPSSSHKVPEIHQKCQFCSSLAVVLPRLRPADAPAHHDLFPLTKSHCQVSSDFVTGKGRSATLNFPATVRFFGHWRFTGPSFETPRLLLDSSRRRRRFPTSIGH</sequence>
<keyword evidence="2" id="KW-1185">Reference proteome</keyword>
<dbReference type="Proteomes" id="UP000237105">
    <property type="component" value="Unassembled WGS sequence"/>
</dbReference>
<organism evidence="1 2">
    <name type="scientific">Parasponia andersonii</name>
    <name type="common">Sponia andersonii</name>
    <dbReference type="NCBI Taxonomy" id="3476"/>
    <lineage>
        <taxon>Eukaryota</taxon>
        <taxon>Viridiplantae</taxon>
        <taxon>Streptophyta</taxon>
        <taxon>Embryophyta</taxon>
        <taxon>Tracheophyta</taxon>
        <taxon>Spermatophyta</taxon>
        <taxon>Magnoliopsida</taxon>
        <taxon>eudicotyledons</taxon>
        <taxon>Gunneridae</taxon>
        <taxon>Pentapetalae</taxon>
        <taxon>rosids</taxon>
        <taxon>fabids</taxon>
        <taxon>Rosales</taxon>
        <taxon>Cannabaceae</taxon>
        <taxon>Parasponia</taxon>
    </lineage>
</organism>